<dbReference type="Proteomes" id="UP001642484">
    <property type="component" value="Unassembled WGS sequence"/>
</dbReference>
<reference evidence="1 2" key="1">
    <citation type="submission" date="2024-02" db="EMBL/GenBank/DDBJ databases">
        <authorList>
            <person name="Chen Y."/>
            <person name="Shah S."/>
            <person name="Dougan E. K."/>
            <person name="Thang M."/>
            <person name="Chan C."/>
        </authorList>
    </citation>
    <scope>NUCLEOTIDE SEQUENCE [LARGE SCALE GENOMIC DNA]</scope>
</reference>
<keyword evidence="2" id="KW-1185">Reference proteome</keyword>
<gene>
    <name evidence="1" type="ORF">CCMP2556_LOCUS51717</name>
</gene>
<organism evidence="1 2">
    <name type="scientific">Durusdinium trenchii</name>
    <dbReference type="NCBI Taxonomy" id="1381693"/>
    <lineage>
        <taxon>Eukaryota</taxon>
        <taxon>Sar</taxon>
        <taxon>Alveolata</taxon>
        <taxon>Dinophyceae</taxon>
        <taxon>Suessiales</taxon>
        <taxon>Symbiodiniaceae</taxon>
        <taxon>Durusdinium</taxon>
    </lineage>
</organism>
<proteinExistence type="predicted"/>
<dbReference type="EMBL" id="CAXAMN010027561">
    <property type="protein sequence ID" value="CAK9111432.1"/>
    <property type="molecule type" value="Genomic_DNA"/>
</dbReference>
<evidence type="ECO:0000313" key="1">
    <source>
        <dbReference type="EMBL" id="CAK9111432.1"/>
    </source>
</evidence>
<sequence>MSRITLSEEEGAAALKAAGIDIKYFFERHEVAPDNQKIFCHSGVTTLEKLSNFAKDKEDLIAVLKKHWGLDQERSLDERVQVAAMIYAYTNARTRVQRTAEVDVEYDTQQWMRPIVAGEWAAMRSAIEKRYGQIEDKIIPAKEVVEKKLAEVEAGEYRAEDLAKIMSKDEVEPDTVIPIWDAKGRLAMRRGSTKVAEPTNAEELRRRLTVWKNMMVMVSLNETIEQYKDYLLGEFAYGLSTKDSDGQTFASPPWSLVLSYERAMRKQMVKIINTEGKPLVVATQAAEREASDPLRLANARGIRLEITELDIQRDRKLDLIVPSIQKNGCRKLLKAGILQVVWANDRDPYPLRSFAYPRGFKWNRGPRFHKAAFGTTLADFSFEAMKRQFRRTPEGDAWPWLGKLIFLEALKVLGSVSEGEREAFRMARGGGSFNLVKDEAFLEATRSLIAKRWALERELWEEAVWQKDNYASAGEHEEYLKQHLDQEVKDGLMHCMSERDFIEEYGDNRAVASLAVLAEDAITGRRRIIHDATHGVRVNHRIQCRDKVRMPGPREKAHRRFKYQASEQGLLARKASSNSETIYVNRMGTFGVPSPYWWGRLSAFTDNKGNSFIVKKELSTKFPITLLVIELAETLRSKDSFTILAWVPRERNTLADALTNLDFEAFDLGLRESVCEDGLRRLVMDDLMESSKVLFDEIKAHKQNKKSGVKTGSKKTQKFFTKWTS</sequence>
<comment type="caution">
    <text evidence="1">The sequence shown here is derived from an EMBL/GenBank/DDBJ whole genome shotgun (WGS) entry which is preliminary data.</text>
</comment>
<evidence type="ECO:0000313" key="2">
    <source>
        <dbReference type="Proteomes" id="UP001642484"/>
    </source>
</evidence>
<name>A0ABP0SG91_9DINO</name>
<protein>
    <submittedName>
        <fullName evidence="1">Uncharacterized protein</fullName>
    </submittedName>
</protein>
<accession>A0ABP0SG91</accession>